<evidence type="ECO:0000313" key="3">
    <source>
        <dbReference type="Proteomes" id="UP001500822"/>
    </source>
</evidence>
<dbReference type="InterPro" id="IPR041497">
    <property type="entry name" value="Thump-like"/>
</dbReference>
<proteinExistence type="predicted"/>
<dbReference type="EMBL" id="BAABIE010000005">
    <property type="protein sequence ID" value="GAA4745868.1"/>
    <property type="molecule type" value="Genomic_DNA"/>
</dbReference>
<feature type="domain" description="THUMP-like" evidence="1">
    <location>
        <begin position="327"/>
        <end position="398"/>
    </location>
</feature>
<dbReference type="Pfam" id="PF18096">
    <property type="entry name" value="Thump_like"/>
    <property type="match status" value="1"/>
</dbReference>
<gene>
    <name evidence="2" type="ORF">GCM10023217_14010</name>
</gene>
<keyword evidence="3" id="KW-1185">Reference proteome</keyword>
<evidence type="ECO:0000259" key="1">
    <source>
        <dbReference type="Pfam" id="PF18096"/>
    </source>
</evidence>
<organism evidence="2 3">
    <name type="scientific">Gordonia alkaliphila</name>
    <dbReference type="NCBI Taxonomy" id="1053547"/>
    <lineage>
        <taxon>Bacteria</taxon>
        <taxon>Bacillati</taxon>
        <taxon>Actinomycetota</taxon>
        <taxon>Actinomycetes</taxon>
        <taxon>Mycobacteriales</taxon>
        <taxon>Gordoniaceae</taxon>
        <taxon>Gordonia</taxon>
    </lineage>
</organism>
<name>A0ABP8Z452_9ACTN</name>
<dbReference type="SUPFAM" id="SSF53335">
    <property type="entry name" value="S-adenosyl-L-methionine-dependent methyltransferases"/>
    <property type="match status" value="1"/>
</dbReference>
<dbReference type="Gene3D" id="3.40.50.150">
    <property type="entry name" value="Vaccinia Virus protein VP39"/>
    <property type="match status" value="1"/>
</dbReference>
<reference evidence="3" key="1">
    <citation type="journal article" date="2019" name="Int. J. Syst. Evol. Microbiol.">
        <title>The Global Catalogue of Microorganisms (GCM) 10K type strain sequencing project: providing services to taxonomists for standard genome sequencing and annotation.</title>
        <authorList>
            <consortium name="The Broad Institute Genomics Platform"/>
            <consortium name="The Broad Institute Genome Sequencing Center for Infectious Disease"/>
            <person name="Wu L."/>
            <person name="Ma J."/>
        </authorList>
    </citation>
    <scope>NUCLEOTIDE SEQUENCE [LARGE SCALE GENOMIC DNA]</scope>
    <source>
        <strain evidence="3">JCM 18077</strain>
    </source>
</reference>
<sequence>MTVSDDDVVFLRSRYGSKALDVAAEFPLTSASLLGDLTKLRSRYPEHAAALVETVRARRRAAGKLAYADALLADDNAVQQATATPVAALRAAEIARRHPGALVHDLTCSIGAELTTLAAAPGIGAVIGSDLDPVRLAMAQHNLSLVGGTAPTLLRADALTPTSTAEVFIADPGRRNSGGRVFGIDQLDPPLLELLAVYAGRPMVVKCSPGLDYQHLRTRFGFEGQVQIVSLDGGVREACLWTDSAGQPANRASVLRSRPDGTTSLYEVTSDDPDDLGAPGVGEWIVDPDGAVVRAGLVRQYGYRHGLVQLDPQIAYLTGSAVPAGERGFRVIEQLPVHERTLRSALAARDCGSLEVLVRGLDVDPDRLRKRLKLKGSEPYALILTRIGRQGVAFLCEPGVRAATRD</sequence>
<dbReference type="Proteomes" id="UP001500822">
    <property type="component" value="Unassembled WGS sequence"/>
</dbReference>
<accession>A0ABP8Z452</accession>
<dbReference type="InterPro" id="IPR029063">
    <property type="entry name" value="SAM-dependent_MTases_sf"/>
</dbReference>
<evidence type="ECO:0000313" key="2">
    <source>
        <dbReference type="EMBL" id="GAA4745868.1"/>
    </source>
</evidence>
<dbReference type="RefSeq" id="WP_345312923.1">
    <property type="nucleotide sequence ID" value="NZ_BAABIE010000005.1"/>
</dbReference>
<comment type="caution">
    <text evidence="2">The sequence shown here is derived from an EMBL/GenBank/DDBJ whole genome shotgun (WGS) entry which is preliminary data.</text>
</comment>
<protein>
    <recommendedName>
        <fullName evidence="1">THUMP-like domain-containing protein</fullName>
    </recommendedName>
</protein>